<keyword evidence="9" id="KW-1185">Reference proteome</keyword>
<feature type="domain" description="Glucose-methanol-choline oxidoreductase N-terminal" evidence="7">
    <location>
        <begin position="340"/>
        <end position="354"/>
    </location>
</feature>
<evidence type="ECO:0000313" key="9">
    <source>
        <dbReference type="Proteomes" id="UP000053263"/>
    </source>
</evidence>
<dbReference type="Proteomes" id="UP000053263">
    <property type="component" value="Unassembled WGS sequence"/>
</dbReference>
<feature type="binding site" evidence="6">
    <location>
        <position position="298"/>
    </location>
    <ligand>
        <name>FAD</name>
        <dbReference type="ChEBI" id="CHEBI:57692"/>
    </ligand>
</feature>
<dbReference type="GO" id="GO:0016614">
    <property type="term" value="F:oxidoreductase activity, acting on CH-OH group of donors"/>
    <property type="evidence" value="ECO:0007669"/>
    <property type="project" value="InterPro"/>
</dbReference>
<dbReference type="InterPro" id="IPR012132">
    <property type="entry name" value="GMC_OxRdtase"/>
</dbReference>
<gene>
    <name evidence="8" type="ORF">PLICRDRAFT_57055</name>
</gene>
<evidence type="ECO:0000259" key="7">
    <source>
        <dbReference type="PROSITE" id="PS00624"/>
    </source>
</evidence>
<feature type="active site" description="Proton donor" evidence="5">
    <location>
        <position position="582"/>
    </location>
</feature>
<evidence type="ECO:0000256" key="6">
    <source>
        <dbReference type="PIRSR" id="PIRSR000137-2"/>
    </source>
</evidence>
<reference evidence="8 9" key="1">
    <citation type="submission" date="2014-06" db="EMBL/GenBank/DDBJ databases">
        <title>Evolutionary Origins and Diversification of the Mycorrhizal Mutualists.</title>
        <authorList>
            <consortium name="DOE Joint Genome Institute"/>
            <consortium name="Mycorrhizal Genomics Consortium"/>
            <person name="Kohler A."/>
            <person name="Kuo A."/>
            <person name="Nagy L.G."/>
            <person name="Floudas D."/>
            <person name="Copeland A."/>
            <person name="Barry K.W."/>
            <person name="Cichocki N."/>
            <person name="Veneault-Fourrey C."/>
            <person name="LaButti K."/>
            <person name="Lindquist E.A."/>
            <person name="Lipzen A."/>
            <person name="Lundell T."/>
            <person name="Morin E."/>
            <person name="Murat C."/>
            <person name="Riley R."/>
            <person name="Ohm R."/>
            <person name="Sun H."/>
            <person name="Tunlid A."/>
            <person name="Henrissat B."/>
            <person name="Grigoriev I.V."/>
            <person name="Hibbett D.S."/>
            <person name="Martin F."/>
        </authorList>
    </citation>
    <scope>NUCLEOTIDE SEQUENCE [LARGE SCALE GENOMIC DNA]</scope>
    <source>
        <strain evidence="8 9">FD-325 SS-3</strain>
    </source>
</reference>
<protein>
    <submittedName>
        <fullName evidence="8">Unplaced genomic scaffold PLICRscaffold_15, whole genome shotgun sequence</fullName>
    </submittedName>
</protein>
<evidence type="ECO:0000256" key="3">
    <source>
        <dbReference type="ARBA" id="ARBA00022630"/>
    </source>
</evidence>
<evidence type="ECO:0000256" key="2">
    <source>
        <dbReference type="ARBA" id="ARBA00010790"/>
    </source>
</evidence>
<evidence type="ECO:0000256" key="5">
    <source>
        <dbReference type="PIRSR" id="PIRSR000137-1"/>
    </source>
</evidence>
<name>A0A0C9TA09_PLICR</name>
<dbReference type="AlphaFoldDB" id="A0A0C9TA09"/>
<comment type="cofactor">
    <cofactor evidence="1 6">
        <name>FAD</name>
        <dbReference type="ChEBI" id="CHEBI:57692"/>
    </cofactor>
</comment>
<dbReference type="PROSITE" id="PS00624">
    <property type="entry name" value="GMC_OXRED_2"/>
    <property type="match status" value="1"/>
</dbReference>
<dbReference type="SUPFAM" id="SSF54373">
    <property type="entry name" value="FAD-linked reductases, C-terminal domain"/>
    <property type="match status" value="1"/>
</dbReference>
<dbReference type="InterPro" id="IPR000172">
    <property type="entry name" value="GMC_OxRdtase_N"/>
</dbReference>
<evidence type="ECO:0000256" key="1">
    <source>
        <dbReference type="ARBA" id="ARBA00001974"/>
    </source>
</evidence>
<dbReference type="InterPro" id="IPR007867">
    <property type="entry name" value="GMC_OxRtase_C"/>
</dbReference>
<dbReference type="Pfam" id="PF00732">
    <property type="entry name" value="GMC_oxred_N"/>
    <property type="match status" value="1"/>
</dbReference>
<dbReference type="OrthoDB" id="269227at2759"/>
<dbReference type="Gene3D" id="3.50.50.60">
    <property type="entry name" value="FAD/NAD(P)-binding domain"/>
    <property type="match status" value="1"/>
</dbReference>
<dbReference type="PANTHER" id="PTHR11552">
    <property type="entry name" value="GLUCOSE-METHANOL-CHOLINE GMC OXIDOREDUCTASE"/>
    <property type="match status" value="1"/>
</dbReference>
<dbReference type="Gene3D" id="3.30.560.10">
    <property type="entry name" value="Glucose Oxidase, domain 3"/>
    <property type="match status" value="1"/>
</dbReference>
<keyword evidence="4 6" id="KW-0274">FAD</keyword>
<evidence type="ECO:0000313" key="8">
    <source>
        <dbReference type="EMBL" id="KII85123.1"/>
    </source>
</evidence>
<dbReference type="GO" id="GO:0050660">
    <property type="term" value="F:flavin adenine dinucleotide binding"/>
    <property type="evidence" value="ECO:0007669"/>
    <property type="project" value="InterPro"/>
</dbReference>
<organism evidence="8 9">
    <name type="scientific">Plicaturopsis crispa FD-325 SS-3</name>
    <dbReference type="NCBI Taxonomy" id="944288"/>
    <lineage>
        <taxon>Eukaryota</taxon>
        <taxon>Fungi</taxon>
        <taxon>Dikarya</taxon>
        <taxon>Basidiomycota</taxon>
        <taxon>Agaricomycotina</taxon>
        <taxon>Agaricomycetes</taxon>
        <taxon>Agaricomycetidae</taxon>
        <taxon>Amylocorticiales</taxon>
        <taxon>Amylocorticiaceae</taxon>
        <taxon>Plicatura</taxon>
        <taxon>Plicaturopsis crispa</taxon>
    </lineage>
</organism>
<feature type="active site" description="Proton acceptor" evidence="5">
    <location>
        <position position="625"/>
    </location>
</feature>
<comment type="similarity">
    <text evidence="2">Belongs to the GMC oxidoreductase family.</text>
</comment>
<sequence>MSSAYPGHNIVVRALGLLTVLKTFAQHRERRVLLSAAGVAALTLALRHILSARVETGLDAVGRKVHADYDFDEFDVIICGGGTAGCVLAARLSEDPSIRVLLLEAGGSGTALFESRTPSGFSMLYHGPHVYDLRTTAQNHANGQTEFWPRGKMLGGCSSINAQMAQYGAPSDFDEWASIIGDDSWKYDNFKQYIRKFENYKPNPRYPGVKSGDRGSDGPVRIGYNNFMSVTSEKFVQAATRAGIPFSPDFNTEAGTKGVNRVLTYVDEKGRRVSTESAYLTPDVLARPNLKIATHAQVTRVLFEKSADGETRAVGVEFSAAEDAPRYRARAKKEVILAGGAIHSPHMLLLSGVGPAEHLEEHGIPVVHDLPSVGSHLIDHPQVELRFKAFNGSTNFLKPRSLTHAFKMVTAVAQYLTAGTGPLACNIGDAAAFFRTDDPILFPADAFPAPLEDSNSGPDSPDIEIVATPIAAVNHETPILPHLNTFAMHVALLRPTSTGTLKLKSANPWEHPSMDPNYCHTQHDVDALVRGIRAALKISQTAPLADALDAAATHAELDHALHLKSDAELADAVRARVQTIYHPASTCRMAPLAQGGVVDAQLRVYGIPNLRVCDVSVFPELVSGHPTGACIATAEKLSDILKTKLGRA</sequence>
<dbReference type="PIRSF" id="PIRSF000137">
    <property type="entry name" value="Alcohol_oxidase"/>
    <property type="match status" value="1"/>
</dbReference>
<evidence type="ECO:0000256" key="4">
    <source>
        <dbReference type="ARBA" id="ARBA00022827"/>
    </source>
</evidence>
<dbReference type="PANTHER" id="PTHR11552:SF147">
    <property type="entry name" value="CHOLINE DEHYDROGENASE, MITOCHONDRIAL"/>
    <property type="match status" value="1"/>
</dbReference>
<dbReference type="EMBL" id="KN832568">
    <property type="protein sequence ID" value="KII85123.1"/>
    <property type="molecule type" value="Genomic_DNA"/>
</dbReference>
<dbReference type="Pfam" id="PF05199">
    <property type="entry name" value="GMC_oxred_C"/>
    <property type="match status" value="1"/>
</dbReference>
<keyword evidence="3" id="KW-0285">Flavoprotein</keyword>
<accession>A0A0C9TA09</accession>
<dbReference type="HOGENOM" id="CLU_002865_7_2_1"/>
<dbReference type="SUPFAM" id="SSF51905">
    <property type="entry name" value="FAD/NAD(P)-binding domain"/>
    <property type="match status" value="1"/>
</dbReference>
<proteinExistence type="inferred from homology"/>
<dbReference type="InterPro" id="IPR036188">
    <property type="entry name" value="FAD/NAD-bd_sf"/>
</dbReference>